<evidence type="ECO:0000313" key="4">
    <source>
        <dbReference type="Proteomes" id="UP000016464"/>
    </source>
</evidence>
<dbReference type="Pfam" id="PF08757">
    <property type="entry name" value="CotH"/>
    <property type="match status" value="1"/>
</dbReference>
<comment type="caution">
    <text evidence="3">The sequence shown here is derived from an EMBL/GenBank/DDBJ whole genome shotgun (WGS) entry which is preliminary data.</text>
</comment>
<dbReference type="eggNOG" id="COG4886">
    <property type="taxonomic scope" value="Bacteria"/>
</dbReference>
<dbReference type="InterPro" id="IPR001611">
    <property type="entry name" value="Leu-rich_rpt"/>
</dbReference>
<dbReference type="InterPro" id="IPR032675">
    <property type="entry name" value="LRR_dom_sf"/>
</dbReference>
<evidence type="ECO:0000256" key="2">
    <source>
        <dbReference type="ARBA" id="ARBA00022737"/>
    </source>
</evidence>
<dbReference type="PROSITE" id="PS51450">
    <property type="entry name" value="LRR"/>
    <property type="match status" value="3"/>
</dbReference>
<protein>
    <recommendedName>
        <fullName evidence="5">Spore coat protein CotH</fullName>
    </recommendedName>
</protein>
<evidence type="ECO:0000313" key="3">
    <source>
        <dbReference type="EMBL" id="ERG67855.1"/>
    </source>
</evidence>
<sequence>MKGLKVGALAALLAVSWGGFYYISQERATPGAEFEQALAEELNIPIGSFNQNEVRGITELDLSGYGLTDLTGLEHFQSLEVLNLSNNALTDVSVLSNLQYLESLDLSFNQLTDVPALAAPLVTLDVEGNDLTDLSFLPESETLTTLNLRDNDIESLDELTTRTPNVTHLNIRGNAVRSVEPLASLTQLIDVNARDNRIDTFAPLAELNITERLYVTGNATQDYAALSSLAEQVADRDFERLPDRPAFSEPSGVISSGTELTLDAAPGASIFYTVDGSAPTETSAPYTGPIALDATLTSALPVLSNNRTATNLSAPTFERSDVERAIIVRAIAVQDGATSELATRTYLLDDGVFASNLPVVSLSTDANNLFDPSIGIYTPGDVPDGPLQIGQGNFFETGQMWERPAHLDYFEQGEHVFSQDIGIRIHGGFSRGLAQKSLRLYARSEYGQSRFYHTFFPDSEQVEFNRLLLRNAGNDWQGAMLRDAYMQELLADRPLDFQDYQPAVVLMNGEYWGMHNIRELYSAEYFEIKYDIDETELAILEAEPDHPDGMVIETGQESDLIHYREMVRFAETNDLNDAAAFAELEQRMDVDNFLEYAAYQAFYGNLDSMFNNYAVWRKSVDYTEDVPRGHDGRWRWIVFDLDQGFAQRFPIDESVSYDMLAYLTGPGDEHALFRSLIASEEGEQRFIRLFNDLLNGAFTTMNMEGTLDEMAARIEPEMPRTIERWQHIPSMQSWEGRVDKMRQFAERRPDVVREQLRQRFELGADRSLRVESENITINSVEVNRGFVGTYYDGDEVMVSSNVSDGKLFINGEPVNGEQATIRMTEDFVVTFE</sequence>
<name>U1N5P7_9BACL</name>
<reference evidence="3 4" key="1">
    <citation type="journal article" date="2013" name="Genome Announc.">
        <title>Draft Genome Sequence of Exiguobacterium pavilionensis Strain RW-2, with Wide Thermal, Salinity, and pH Tolerance, Isolated from Modern Freshwater Microbialites.</title>
        <authorList>
            <person name="White R.A.III."/>
            <person name="Grassa C.J."/>
            <person name="Suttle C.A."/>
        </authorList>
    </citation>
    <scope>NUCLEOTIDE SEQUENCE [LARGE SCALE GENOMIC DNA]</scope>
    <source>
        <strain evidence="3 4">RW-2</strain>
    </source>
</reference>
<proteinExistence type="predicted"/>
<accession>U1N5P7</accession>
<dbReference type="Proteomes" id="UP000016464">
    <property type="component" value="Unassembled WGS sequence"/>
</dbReference>
<dbReference type="PATRIC" id="fig|1345023.5.peg.1256"/>
<dbReference type="AlphaFoldDB" id="U1N5P7"/>
<dbReference type="PANTHER" id="PTHR46652:SF3">
    <property type="entry name" value="LEUCINE-RICH REPEAT-CONTAINING PROTEIN 9"/>
    <property type="match status" value="1"/>
</dbReference>
<gene>
    <name evidence="3" type="ORF">M467_11235</name>
</gene>
<dbReference type="SMART" id="SM00364">
    <property type="entry name" value="LRR_BAC"/>
    <property type="match status" value="4"/>
</dbReference>
<dbReference type="InterPro" id="IPR025875">
    <property type="entry name" value="Leu-rich_rpt_4"/>
</dbReference>
<dbReference type="InterPro" id="IPR050836">
    <property type="entry name" value="SDS22/Internalin_LRR"/>
</dbReference>
<dbReference type="EMBL" id="ATCL01000014">
    <property type="protein sequence ID" value="ERG67855.1"/>
    <property type="molecule type" value="Genomic_DNA"/>
</dbReference>
<keyword evidence="2" id="KW-0677">Repeat</keyword>
<evidence type="ECO:0000256" key="1">
    <source>
        <dbReference type="ARBA" id="ARBA00022614"/>
    </source>
</evidence>
<dbReference type="OrthoDB" id="9806464at2"/>
<organism evidence="3 4">
    <name type="scientific">Exiguobacterium chiriqhucha RW-2</name>
    <dbReference type="NCBI Taxonomy" id="1345023"/>
    <lineage>
        <taxon>Bacteria</taxon>
        <taxon>Bacillati</taxon>
        <taxon>Bacillota</taxon>
        <taxon>Bacilli</taxon>
        <taxon>Bacillales</taxon>
        <taxon>Bacillales Family XII. Incertae Sedis</taxon>
        <taxon>Exiguobacterium</taxon>
    </lineage>
</organism>
<dbReference type="InterPro" id="IPR014867">
    <property type="entry name" value="Spore_coat_CotH_CotH2/3/7"/>
</dbReference>
<dbReference type="Gene3D" id="3.80.10.10">
    <property type="entry name" value="Ribonuclease Inhibitor"/>
    <property type="match status" value="1"/>
</dbReference>
<dbReference type="Pfam" id="PF13287">
    <property type="entry name" value="Fn3_assoc"/>
    <property type="match status" value="1"/>
</dbReference>
<dbReference type="PANTHER" id="PTHR46652">
    <property type="entry name" value="LEUCINE-RICH REPEAT AND IQ DOMAIN-CONTAINING PROTEIN 1-RELATED"/>
    <property type="match status" value="1"/>
</dbReference>
<keyword evidence="1" id="KW-0433">Leucine-rich repeat</keyword>
<dbReference type="Pfam" id="PF12799">
    <property type="entry name" value="LRR_4"/>
    <property type="match status" value="1"/>
</dbReference>
<dbReference type="Pfam" id="PF13516">
    <property type="entry name" value="LRR_6"/>
    <property type="match status" value="1"/>
</dbReference>
<dbReference type="RefSeq" id="WP_021066421.1">
    <property type="nucleotide sequence ID" value="NZ_ATCL01000014.1"/>
</dbReference>
<evidence type="ECO:0008006" key="5">
    <source>
        <dbReference type="Google" id="ProtNLM"/>
    </source>
</evidence>
<dbReference type="InterPro" id="IPR026876">
    <property type="entry name" value="Fn3_assoc_repeat"/>
</dbReference>
<dbReference type="SUPFAM" id="SSF52058">
    <property type="entry name" value="L domain-like"/>
    <property type="match status" value="1"/>
</dbReference>
<keyword evidence="4" id="KW-1185">Reference proteome</keyword>